<dbReference type="Gene3D" id="2.60.40.10">
    <property type="entry name" value="Immunoglobulins"/>
    <property type="match status" value="23"/>
</dbReference>
<dbReference type="SMART" id="SM00557">
    <property type="entry name" value="IG_FLMN"/>
    <property type="match status" value="14"/>
</dbReference>
<dbReference type="InterPro" id="IPR017868">
    <property type="entry name" value="Filamin/ABP280_repeat-like"/>
</dbReference>
<comment type="similarity">
    <text evidence="6">Belongs to the TRAFAC class myosin-kinesin ATPase superfamily. Kinesin family.</text>
</comment>
<feature type="region of interest" description="Disordered" evidence="7">
    <location>
        <begin position="2681"/>
        <end position="2713"/>
    </location>
</feature>
<dbReference type="PANTHER" id="PTHR38537:SF8">
    <property type="entry name" value="FILAMIN-A"/>
    <property type="match status" value="1"/>
</dbReference>
<dbReference type="PRINTS" id="PR00380">
    <property type="entry name" value="KINESINHEAVY"/>
</dbReference>
<evidence type="ECO:0000256" key="7">
    <source>
        <dbReference type="SAM" id="MobiDB-lite"/>
    </source>
</evidence>
<protein>
    <recommendedName>
        <fullName evidence="8">Kinesin motor domain-containing protein</fullName>
    </recommendedName>
</protein>
<dbReference type="InterPro" id="IPR014756">
    <property type="entry name" value="Ig_E-set"/>
</dbReference>
<accession>A0ABR2YEX3</accession>
<gene>
    <name evidence="9" type="ORF">WJX75_003544</name>
</gene>
<feature type="repeat" description="Filamin" evidence="5">
    <location>
        <begin position="1418"/>
        <end position="1495"/>
    </location>
</feature>
<feature type="repeat" description="Filamin" evidence="5">
    <location>
        <begin position="2981"/>
        <end position="3094"/>
    </location>
</feature>
<feature type="repeat" description="Filamin" evidence="5">
    <location>
        <begin position="158"/>
        <end position="246"/>
    </location>
</feature>
<dbReference type="InterPro" id="IPR027417">
    <property type="entry name" value="P-loop_NTPase"/>
</dbReference>
<feature type="repeat" description="Filamin" evidence="5">
    <location>
        <begin position="1518"/>
        <end position="1609"/>
    </location>
</feature>
<keyword evidence="4 6" id="KW-0505">Motor protein</keyword>
<keyword evidence="3 6" id="KW-0067">ATP-binding</keyword>
<dbReference type="Pfam" id="PF00630">
    <property type="entry name" value="Filamin"/>
    <property type="match status" value="8"/>
</dbReference>
<keyword evidence="1" id="KW-0677">Repeat</keyword>
<keyword evidence="10" id="KW-1185">Reference proteome</keyword>
<evidence type="ECO:0000256" key="3">
    <source>
        <dbReference type="ARBA" id="ARBA00022840"/>
    </source>
</evidence>
<dbReference type="InterPro" id="IPR001752">
    <property type="entry name" value="Kinesin_motor_dom"/>
</dbReference>
<feature type="repeat" description="Filamin" evidence="5">
    <location>
        <begin position="351"/>
        <end position="455"/>
    </location>
</feature>
<feature type="repeat" description="Filamin" evidence="5">
    <location>
        <begin position="2231"/>
        <end position="2328"/>
    </location>
</feature>
<feature type="repeat" description="Filamin" evidence="5">
    <location>
        <begin position="1312"/>
        <end position="1404"/>
    </location>
</feature>
<dbReference type="Proteomes" id="UP001491310">
    <property type="component" value="Unassembled WGS sequence"/>
</dbReference>
<evidence type="ECO:0000256" key="6">
    <source>
        <dbReference type="PROSITE-ProRule" id="PRU00283"/>
    </source>
</evidence>
<dbReference type="InterPro" id="IPR001298">
    <property type="entry name" value="Filamin/ABP280_rpt"/>
</dbReference>
<organism evidence="9 10">
    <name type="scientific">Coccomyxa subellipsoidea</name>
    <dbReference type="NCBI Taxonomy" id="248742"/>
    <lineage>
        <taxon>Eukaryota</taxon>
        <taxon>Viridiplantae</taxon>
        <taxon>Chlorophyta</taxon>
        <taxon>core chlorophytes</taxon>
        <taxon>Trebouxiophyceae</taxon>
        <taxon>Trebouxiophyceae incertae sedis</taxon>
        <taxon>Coccomyxaceae</taxon>
        <taxon>Coccomyxa</taxon>
    </lineage>
</organism>
<evidence type="ECO:0000313" key="10">
    <source>
        <dbReference type="Proteomes" id="UP001491310"/>
    </source>
</evidence>
<dbReference type="EMBL" id="JALJOT010000013">
    <property type="protein sequence ID" value="KAK9904057.1"/>
    <property type="molecule type" value="Genomic_DNA"/>
</dbReference>
<feature type="repeat" description="Filamin" evidence="5">
    <location>
        <begin position="2641"/>
        <end position="2754"/>
    </location>
</feature>
<feature type="binding site" evidence="6">
    <location>
        <begin position="3269"/>
        <end position="3276"/>
    </location>
    <ligand>
        <name>ATP</name>
        <dbReference type="ChEBI" id="CHEBI:30616"/>
    </ligand>
</feature>
<proteinExistence type="inferred from homology"/>
<keyword evidence="2 6" id="KW-0547">Nucleotide-binding</keyword>
<sequence length="3576" mass="371704">MPEASDLSYHFGLAYGYTAGQGLPSRGSTPRASGDDVKPGIGRGQILATGPGLVLCAPRVSTSFQVSNTAGGKLKARPKITLQADAADLKIAIKGSAAVRHEIKERQDGALEISYAAPMSGEYRITMALGSFSVPGSPFKVPCQQPRPCEVLSRVHYGSGQAFSGERYSTRVTVLDQFGQRVAGDPRLTANVMDGETVLFAAEVAPSDSMGDWMVTFNPTISGVYQLVLAFEGNRALAGSPHRVRVKTDETVAGNCKLYGAGLTRAVAGERTSFSIKAVDGKNNARLVGGDEFQVEIAGPGNASPKPDIVDNNDGTYTVHWMTEKAGDYLITGWLEGSTVGGCAKACAVQPAALDASHCSCAGEGLSTAVAGLPATFTVTACDRFGNKQTAGGDDISVRVTCVSSGCSGTVAGKVEDAGRALYKAAYTVSSAGPHELTVLAGGRPVPGSPFLAEVSPGQVSAGACRLFGPGLAAIQLGRDMRIFVALADAFGNAITDAGSVETANVKVIVEGPAATHVRRGPVEEDGSHAFSYSTKTPGDYVIAATVAGAHMQGSPAAVTASVAEAHAPLCEIVGTPLHLSTVAGQSADVTFVAKDAKGFQKSLGGDVFTVSWQRLGQDEPATTGKVEDLGTGEYRARFEATAAGTHSVWVQHRGHNIAGSPFTAEVAHTAIAADCSYVVQEGLERSVSGAQVCFRVRAMDKYLNLVRLPLNDSDAVGPKGFQALLLGPGNNEQSLDLVPNRASSGGCELSGSFVPRGAGLAALAVTYQEHHIKGSPWQVTITCGPACARKSALIGMPQHLVAGVARMLTVHARDASGCPTEGRDPVSITVDSVCKGVRALRIKDNRDGTYSAKIRLEKVGLVSISAQISGQPIGLPVTLRVLAAELHSLELISPQHSQTIAGEPACVAVRGRDAFLNPIQSAGAKLVAQLRRFCGSELAEPDLAPAEIRDRGDGIYEIDCALKTACDFEVSVHVEGLPETRVTCAGMCRPAATCPARCELPVLPASLPAAQPGTLATWRFDRFGNRITSPAGEAPFLATATGPGELKTKVIEEGSGLVKIRYCASKIGSYSLTVTSSRDGEPLAGSPFQFDVTTGQLSPCHCTAALAAPSLVAGEEAAIVIDAKDMHGNQVDCMQGHDVAVHVQGPCAVAFAQEAGSKGRYTAALPMSGTYLAHVQINGHTLGGWPKPLHVAAAASDASRCTFLGRSLACGAHVIGEPWRFALHTADGHGNARAAGGEVITVEVAGPAGSTVRAATVTDCGNGCYAVAFEPDCAGRWVLTPRVNGQAIREAGFEVHAAYGAAAAHECAVAGLSQAGDHTCGAATELRVVPAGKHATGRAFLGTEVVHAHLTGASGARKRVAATLAEDGRSWNLALPWFEPGSHAVAVSVNGARVPSGVFSAEAAPRDVCLAASAFAGPGLDGCTAGEPARFEIRSRDSRGHAVPSGEAAFVVEVFAGEEHVTGDVHFEGDGWSTVTYTVTQAGPVRIAAFLVGEAAARVFETVCKPGSLALSKCTVLEHSPSTAVGEKAALLIKQADRFGNASESHLDQLRFELKPSGPGPLSHWWEHGEDNAICLAYSAERAGTYQLSIKNAKTKETLPGSPFTVTMEATNPVASHSTARFGAGADKANVAVAGQALTVTASLNDKFGNHTDEEAALRVWAAGSADVEMERTGASEYMAMLTAAGTYTIKATLDGHMLPEWPKTVVVVASPSGAASCRLRGHALQGITCNAQHTISLAVYDSFDNPRTSGGDKVEAWLCGPDEALVPAAVTDLKNGTYSVEFCVARAGAWTLKARVNGEAMEAAQRILQATYGPVSAGDCQVAWSTEPVLDCGVPNKLCLYPKGLEDGWKMSGHEKVGVVLHTTRGVPLVQPLTFNQEGGFYEVTITAVEAGLHTIYAHIDHEAVEGSPLVLDAKPGAPCLAASRLNESALTSAVAGEHCSVLLTAFNEFGNPINDGGAVITATLMSHGAGTAVDVEDNGDGTYGLCFVPNEAGPFELILLLEKAGHTGSKALRRRSFAGSCAAGITEAQCCVATAPDCQLEAGEPGSMLLRRADRFGNEVLSSIGEAPFVLSASGPGPMHHIVREMSNGQSELCYSATVAGSYTLSVRCLNSSSLVQGTPMPVHVSAAPVSTAKSKAQLSGRAPNSLVPAGEDVEVLVTLRDRYGNPSDKLTGRDVDIRAVGPDLVSFSATAHNRFSAMLTLAGSYAISASIGNQMVPGWPLAVHVQPAGCCATKCWLSGPAMQSVVCGQLSTVTLHAADRYGNAHVSGGEEVTAQLRGGPSRGIPSTIKANVVDNWDGTYALQFALPIAGEWELSAAVGGEGVPCATAAAIHAEYGPLIAGECEIDNIDGLVACGTSDPIFIQAAGGRRMTGHEAVSCTVTAPNGTVHAVPVILADGGGHFQATLHWMQVGVHKITAYLEGRVIPSTPTNVKVGPAAIHAPACLVRGLTDTPDFGMLEFEVHGRDAFGNMLELLPRMIEVWSEPAGALTDLAMAQWEEASVVTVRGNVAAEGRLHVNVNGKPVVPGGHPLVAAASETSRLAFVAPLVACRAGQRATALLQLQDARGNNMQAGGDVVSAALTQKFDTSDPLPSVEVTDRGTGLYEMNFTINQAGEYDLRAHLRGSNASPSSCKVAVSPGPTSALHSRSDMSGLEQWRAGEQGTLRIFRKDKHRNAVADPAGEPPLDAALTGPGPADAVVREGGNSAQTGAEAQEAAVEVLCTARTAGDYVLSVFHLETGERLFGSPFAVHLRPGAIVAAASSYRVTGSTEDADSCMSAGQEVEIALAARDAYGNAVVQMEPGSLRAAATCASGAVGFQAVEASNSGRQHYLRAVFTRAGVYDIAVTVTDPVTGEALQIPSHGASQRLRITPGALDPARTQIAELPSVLTAGALANFVITPFDAHGNAGASGGHFAAELICAAEPVAEGSPRSMECDVTETSSGTRTAVVALQAQTAGAYMLRILLYPDASLQRENRKPDVLRESRLVVREAGASSARSFLTGFWPPQGAVAGVPAGFVIQACDEFGNVRKKGGDRFKAAMRGLDGDAVTVTDRGDGSYGVRYTAPSEGTFSLAVAGADGCDVGGSPATLTVFRDVSAMAAAEMQRRLAAGMMGLRRGLSAARSLHSSLRSEATALESFIPVIVEGARSGMQQALQNQEAMLAESRAALGRESAARRRLHNLVQELRGNIRVFVRVKPADAAGRGGAPVLTCEDSHRIVCTAAGSTKAFEFDRVFGPESTQEQIFGEVSQLITSALDGYNVCIFAYGQTGAGKTHTMEGTRQDPGINYRTMRELFRCLKEEREGGTTYEITTSIVELYNEQVWDLLSEPGKKEVELVKATSGAGFNVPDLTQVAVTSPEQILDIMSRGFEQRKTGCHDINAHSSRSHCLLIVHAATTDPATGVRSVGKLTLCDLAGSERINKTGASGLTLTEAQNINRSLLELGNVISALMQQSSHVPYRNSKLTMLLQDSLGGNAKALMIANLAPSPAHASETLSSLAFASKVANVVLKTPQRKFEDASAEAAPPPAGKAGGTQSAAARTGAMRAGLSADRPRLRAAQPAGPAAGSKLRAFGP</sequence>
<feature type="region of interest" description="Disordered" evidence="7">
    <location>
        <begin position="3519"/>
        <end position="3576"/>
    </location>
</feature>
<dbReference type="SUPFAM" id="SSF52540">
    <property type="entry name" value="P-loop containing nucleoside triphosphate hydrolases"/>
    <property type="match status" value="1"/>
</dbReference>
<dbReference type="Gene3D" id="3.40.850.10">
    <property type="entry name" value="Kinesin motor domain"/>
    <property type="match status" value="1"/>
</dbReference>
<feature type="repeat" description="Filamin" evidence="5">
    <location>
        <begin position="1029"/>
        <end position="1093"/>
    </location>
</feature>
<feature type="repeat" description="Filamin" evidence="5">
    <location>
        <begin position="2339"/>
        <end position="2437"/>
    </location>
</feature>
<comment type="caution">
    <text evidence="9">The sequence shown here is derived from an EMBL/GenBank/DDBJ whole genome shotgun (WGS) entry which is preliminary data.</text>
</comment>
<feature type="repeat" description="Filamin" evidence="5">
    <location>
        <begin position="669"/>
        <end position="782"/>
    </location>
</feature>
<evidence type="ECO:0000256" key="5">
    <source>
        <dbReference type="PROSITE-ProRule" id="PRU00087"/>
    </source>
</evidence>
<evidence type="ECO:0000259" key="8">
    <source>
        <dbReference type="PROSITE" id="PS50067"/>
    </source>
</evidence>
<dbReference type="PANTHER" id="PTHR38537">
    <property type="entry name" value="JITTERBUG, ISOFORM N"/>
    <property type="match status" value="1"/>
</dbReference>
<name>A0ABR2YEX3_9CHLO</name>
<evidence type="ECO:0000256" key="2">
    <source>
        <dbReference type="ARBA" id="ARBA00022741"/>
    </source>
</evidence>
<feature type="repeat" description="Filamin" evidence="5">
    <location>
        <begin position="1194"/>
        <end position="1298"/>
    </location>
</feature>
<dbReference type="PROSITE" id="PS50067">
    <property type="entry name" value="KINESIN_MOTOR_2"/>
    <property type="match status" value="1"/>
</dbReference>
<dbReference type="SUPFAM" id="SSF81296">
    <property type="entry name" value="E set domains"/>
    <property type="match status" value="18"/>
</dbReference>
<dbReference type="PROSITE" id="PS00411">
    <property type="entry name" value="KINESIN_MOTOR_1"/>
    <property type="match status" value="1"/>
</dbReference>
<feature type="repeat" description="Filamin" evidence="5">
    <location>
        <begin position="563"/>
        <end position="667"/>
    </location>
</feature>
<feature type="repeat" description="Filamin" evidence="5">
    <location>
        <begin position="248"/>
        <end position="349"/>
    </location>
</feature>
<dbReference type="InterPro" id="IPR019821">
    <property type="entry name" value="Kinesin_motor_CS"/>
</dbReference>
<dbReference type="InterPro" id="IPR013783">
    <property type="entry name" value="Ig-like_fold"/>
</dbReference>
<reference evidence="9 10" key="1">
    <citation type="journal article" date="2024" name="Nat. Commun.">
        <title>Phylogenomics reveals the evolutionary origins of lichenization in chlorophyte algae.</title>
        <authorList>
            <person name="Puginier C."/>
            <person name="Libourel C."/>
            <person name="Otte J."/>
            <person name="Skaloud P."/>
            <person name="Haon M."/>
            <person name="Grisel S."/>
            <person name="Petersen M."/>
            <person name="Berrin J.G."/>
            <person name="Delaux P.M."/>
            <person name="Dal Grande F."/>
            <person name="Keller J."/>
        </authorList>
    </citation>
    <scope>NUCLEOTIDE SEQUENCE [LARGE SCALE GENOMIC DNA]</scope>
    <source>
        <strain evidence="9 10">SAG 216-7</strain>
    </source>
</reference>
<feature type="domain" description="Kinesin motor" evidence="8">
    <location>
        <begin position="3191"/>
        <end position="3509"/>
    </location>
</feature>
<feature type="region of interest" description="Disordered" evidence="7">
    <location>
        <begin position="2630"/>
        <end position="2655"/>
    </location>
</feature>
<dbReference type="InterPro" id="IPR044801">
    <property type="entry name" value="Filamin"/>
</dbReference>
<evidence type="ECO:0000313" key="9">
    <source>
        <dbReference type="EMBL" id="KAK9904057.1"/>
    </source>
</evidence>
<dbReference type="SMART" id="SM00129">
    <property type="entry name" value="KISc"/>
    <property type="match status" value="1"/>
</dbReference>
<evidence type="ECO:0000256" key="4">
    <source>
        <dbReference type="ARBA" id="ARBA00023175"/>
    </source>
</evidence>
<feature type="repeat" description="Filamin" evidence="5">
    <location>
        <begin position="2026"/>
        <end position="2128"/>
    </location>
</feature>
<evidence type="ECO:0000256" key="1">
    <source>
        <dbReference type="ARBA" id="ARBA00022737"/>
    </source>
</evidence>
<feature type="repeat" description="Filamin" evidence="5">
    <location>
        <begin position="457"/>
        <end position="561"/>
    </location>
</feature>
<dbReference type="InterPro" id="IPR036961">
    <property type="entry name" value="Kinesin_motor_dom_sf"/>
</dbReference>
<dbReference type="PROSITE" id="PS50194">
    <property type="entry name" value="FILAMIN_REPEAT"/>
    <property type="match status" value="19"/>
</dbReference>
<dbReference type="Pfam" id="PF00225">
    <property type="entry name" value="Kinesin"/>
    <property type="match status" value="1"/>
</dbReference>
<feature type="repeat" description="Filamin" evidence="5">
    <location>
        <begin position="1849"/>
        <end position="1916"/>
    </location>
</feature>
<feature type="repeat" description="Filamin" evidence="5">
    <location>
        <begin position="38"/>
        <end position="143"/>
    </location>
</feature>
<feature type="repeat" description="Filamin" evidence="5">
    <location>
        <begin position="1711"/>
        <end position="1812"/>
    </location>
</feature>